<dbReference type="RefSeq" id="WP_062196303.1">
    <property type="nucleotide sequence ID" value="NZ_DF967966.1"/>
</dbReference>
<dbReference type="AlphaFoldDB" id="A0A3D1JFQ3"/>
<dbReference type="PANTHER" id="PTHR48090:SF7">
    <property type="entry name" value="RFBJ PROTEIN"/>
    <property type="match status" value="1"/>
</dbReference>
<evidence type="ECO:0000313" key="6">
    <source>
        <dbReference type="Proteomes" id="UP000264141"/>
    </source>
</evidence>
<feature type="transmembrane region" description="Helical" evidence="1">
    <location>
        <begin position="355"/>
        <end position="377"/>
    </location>
</feature>
<dbReference type="CDD" id="cd04179">
    <property type="entry name" value="DPM_DPG-synthase_like"/>
    <property type="match status" value="1"/>
</dbReference>
<dbReference type="Proteomes" id="UP000264141">
    <property type="component" value="Unassembled WGS sequence"/>
</dbReference>
<dbReference type="SUPFAM" id="SSF53448">
    <property type="entry name" value="Nucleotide-diphospho-sugar transferases"/>
    <property type="match status" value="1"/>
</dbReference>
<dbReference type="Gene3D" id="3.90.550.10">
    <property type="entry name" value="Spore Coat Polysaccharide Biosynthesis Protein SpsA, Chain A"/>
    <property type="match status" value="1"/>
</dbReference>
<dbReference type="STRING" id="229919.GCA_001050195_03435"/>
<evidence type="ECO:0000259" key="2">
    <source>
        <dbReference type="Pfam" id="PF00535"/>
    </source>
</evidence>
<dbReference type="InterPro" id="IPR001173">
    <property type="entry name" value="Glyco_trans_2-like"/>
</dbReference>
<keyword evidence="1" id="KW-0812">Transmembrane</keyword>
<dbReference type="EMBL" id="DF967966">
    <property type="protein sequence ID" value="GAP08595.1"/>
    <property type="molecule type" value="Genomic_DNA"/>
</dbReference>
<protein>
    <submittedName>
        <fullName evidence="3 4">Glycosyltransferase</fullName>
    </submittedName>
</protein>
<reference evidence="5" key="2">
    <citation type="submission" date="2015-07" db="EMBL/GenBank/DDBJ databases">
        <title>Draft Genome Sequences of Anaerolinea thermolimosa IMO-1, Bellilinea caldifistulae GOMI-1, Leptolinea tardivitalis YMTK-2, Levilinea saccharolytica KIBI-1,Longilinea arvoryzae KOME-1, Previously Described as Members of the Anaerolineaceae (Chloroflexi).</title>
        <authorList>
            <person name="Sekiguchi Y."/>
            <person name="Ohashi A."/>
            <person name="Matsuura N."/>
            <person name="Tourlousse M.D."/>
        </authorList>
    </citation>
    <scope>NUCLEOTIDE SEQUENCE [LARGE SCALE GENOMIC DNA]</scope>
    <source>
        <strain evidence="5">IMO-1</strain>
    </source>
</reference>
<dbReference type="PANTHER" id="PTHR48090">
    <property type="entry name" value="UNDECAPRENYL-PHOSPHATE 4-DEOXY-4-FORMAMIDO-L-ARABINOSE TRANSFERASE-RELATED"/>
    <property type="match status" value="1"/>
</dbReference>
<dbReference type="InterPro" id="IPR029044">
    <property type="entry name" value="Nucleotide-diphossugar_trans"/>
</dbReference>
<name>A0A3D1JFQ3_9CHLR</name>
<dbReference type="EMBL" id="DPBP01000026">
    <property type="protein sequence ID" value="HCE17421.1"/>
    <property type="molecule type" value="Genomic_DNA"/>
</dbReference>
<evidence type="ECO:0000313" key="4">
    <source>
        <dbReference type="EMBL" id="HCE17421.1"/>
    </source>
</evidence>
<keyword evidence="1" id="KW-1133">Transmembrane helix</keyword>
<dbReference type="Pfam" id="PF00535">
    <property type="entry name" value="Glycos_transf_2"/>
    <property type="match status" value="1"/>
</dbReference>
<dbReference type="GO" id="GO:0016740">
    <property type="term" value="F:transferase activity"/>
    <property type="evidence" value="ECO:0007669"/>
    <property type="project" value="UniProtKB-KW"/>
</dbReference>
<proteinExistence type="predicted"/>
<feature type="transmembrane region" description="Helical" evidence="1">
    <location>
        <begin position="235"/>
        <end position="256"/>
    </location>
</feature>
<feature type="transmembrane region" description="Helical" evidence="1">
    <location>
        <begin position="268"/>
        <end position="301"/>
    </location>
</feature>
<gene>
    <name evidence="3" type="ORF">ATHL_03500</name>
    <name evidence="4" type="ORF">DEQ80_06145</name>
</gene>
<sequence length="401" mass="43987">MTTLSVVIPAYNEEGGIAEIVHRVLAIEPELVKVGVDRMELLVVDDGSKDRTAEIVSQIPGVRLIRHARNRGYGGALKNGFAQATGELIGFLDADGTYPPEFFPQLCQAALNGGELVIGSRMAGEKSQMPLTRRIGNFFFANLLSLVGRQRVTDSASGMRVFWREILERLYPLPDGLNLTPVMSTRAIHEGIKVVEVPIPYSERVGRSKLSVVRDGAVFLQSILWTALSYNPVRILGLIGLGGVGYALLVGLALLLARLQGVTTLGPWAIAALYWALVSGVAGITIFSLGTTFNYLVSLFYKRPIRQGLFGKPIFNPPLDRQFGWMGTVSFLIGLLIGIVSIALGVSGWDFNRLWLYLLGSAFFILIGIQLVISWIVMRVLEDLSQREAQAERDMHSAHLH</sequence>
<organism evidence="4 6">
    <name type="scientific">Anaerolinea thermolimosa</name>
    <dbReference type="NCBI Taxonomy" id="229919"/>
    <lineage>
        <taxon>Bacteria</taxon>
        <taxon>Bacillati</taxon>
        <taxon>Chloroflexota</taxon>
        <taxon>Anaerolineae</taxon>
        <taxon>Anaerolineales</taxon>
        <taxon>Anaerolineaceae</taxon>
        <taxon>Anaerolinea</taxon>
    </lineage>
</organism>
<evidence type="ECO:0000313" key="5">
    <source>
        <dbReference type="Proteomes" id="UP000253922"/>
    </source>
</evidence>
<dbReference type="OrthoDB" id="9810303at2"/>
<accession>A0A3D1JFQ3</accession>
<dbReference type="Proteomes" id="UP000253922">
    <property type="component" value="Unassembled WGS sequence"/>
</dbReference>
<evidence type="ECO:0000256" key="1">
    <source>
        <dbReference type="SAM" id="Phobius"/>
    </source>
</evidence>
<keyword evidence="5" id="KW-1185">Reference proteome</keyword>
<evidence type="ECO:0000313" key="3">
    <source>
        <dbReference type="EMBL" id="GAP08595.1"/>
    </source>
</evidence>
<reference evidence="3" key="1">
    <citation type="journal article" date="2015" name="Genome Announc.">
        <title>Draft Genome Sequences of Anaerolinea thermolimosa IMO-1, Bellilinea caldifistulae GOMI-1, Leptolinea tardivitalis YMTK-2, Levilinea saccharolytica KIBI-1, Longilinea arvoryzae KOME-1, Previously Described as Members of the Class Anaerolineae (Chloroflexi).</title>
        <authorList>
            <person name="Matsuura N."/>
            <person name="Tourlousse M.D."/>
            <person name="Ohashi A."/>
            <person name="Hugenholtz P."/>
            <person name="Sekiguchi Y."/>
        </authorList>
    </citation>
    <scope>NUCLEOTIDE SEQUENCE</scope>
    <source>
        <strain evidence="3">IMO-1</strain>
    </source>
</reference>
<reference evidence="4 6" key="3">
    <citation type="journal article" date="2018" name="Nat. Biotechnol.">
        <title>A standardized bacterial taxonomy based on genome phylogeny substantially revises the tree of life.</title>
        <authorList>
            <person name="Parks D.H."/>
            <person name="Chuvochina M."/>
            <person name="Waite D.W."/>
            <person name="Rinke C."/>
            <person name="Skarshewski A."/>
            <person name="Chaumeil P.A."/>
            <person name="Hugenholtz P."/>
        </authorList>
    </citation>
    <scope>NUCLEOTIDE SEQUENCE [LARGE SCALE GENOMIC DNA]</scope>
    <source>
        <strain evidence="4">UBA8781</strain>
    </source>
</reference>
<keyword evidence="4" id="KW-0808">Transferase</keyword>
<feature type="domain" description="Glycosyltransferase 2-like" evidence="2">
    <location>
        <begin position="5"/>
        <end position="170"/>
    </location>
</feature>
<keyword evidence="1" id="KW-0472">Membrane</keyword>
<feature type="transmembrane region" description="Helical" evidence="1">
    <location>
        <begin position="322"/>
        <end position="349"/>
    </location>
</feature>
<dbReference type="InterPro" id="IPR050256">
    <property type="entry name" value="Glycosyltransferase_2"/>
</dbReference>